<accession>A0A371CUJ1</accession>
<evidence type="ECO:0000259" key="1">
    <source>
        <dbReference type="PROSITE" id="PS51186"/>
    </source>
</evidence>
<name>A0A371CUJ1_9APHY</name>
<sequence>MSTSQVPQLPDNQPYDRKMPAATDELRFVRFKDPQAFLEATKRYDGSFMNLSLGSIYDYVSSSQSTAADPSKSAVPVYLVAIYRGDELLISLTHTATDFAWMLCIPTGTTEALVLGTSTTPGLLVPAIDLLASSTLVQLTSNPLVLDKVIGPATAVHAFVAAWSALLAARGLSVRPTPGDFRSRVSYVSRASLAPPPPTPFPHPIVQATAYDLDALAHIHVAFQTNLQKNLPFTKAMTHDAALAYMAGPIQDRLVWHARVDDELVGYLLLGRVTPRTIAIRNVFVLPSHRRQGIAEAMVRGVTRYHLDAPPYGAQPVHDGPPIFGIKEEVNLNGADANAERIYRRCGFLFPDRTGEVATGDIDPATGRKGWFDVDFRDLPVS</sequence>
<dbReference type="AlphaFoldDB" id="A0A371CUJ1"/>
<dbReference type="OrthoDB" id="2523549at2759"/>
<organism evidence="2 3">
    <name type="scientific">Lentinus brumalis</name>
    <dbReference type="NCBI Taxonomy" id="2498619"/>
    <lineage>
        <taxon>Eukaryota</taxon>
        <taxon>Fungi</taxon>
        <taxon>Dikarya</taxon>
        <taxon>Basidiomycota</taxon>
        <taxon>Agaricomycotina</taxon>
        <taxon>Agaricomycetes</taxon>
        <taxon>Polyporales</taxon>
        <taxon>Polyporaceae</taxon>
        <taxon>Lentinus</taxon>
    </lineage>
</organism>
<evidence type="ECO:0000313" key="2">
    <source>
        <dbReference type="EMBL" id="RDX43955.1"/>
    </source>
</evidence>
<protein>
    <recommendedName>
        <fullName evidence="1">N-acetyltransferase domain-containing protein</fullName>
    </recommendedName>
</protein>
<proteinExistence type="predicted"/>
<dbReference type="Proteomes" id="UP000256964">
    <property type="component" value="Unassembled WGS sequence"/>
</dbReference>
<dbReference type="SUPFAM" id="SSF55729">
    <property type="entry name" value="Acyl-CoA N-acyltransferases (Nat)"/>
    <property type="match status" value="1"/>
</dbReference>
<dbReference type="InterPro" id="IPR000182">
    <property type="entry name" value="GNAT_dom"/>
</dbReference>
<dbReference type="GO" id="GO:0016747">
    <property type="term" value="F:acyltransferase activity, transferring groups other than amino-acyl groups"/>
    <property type="evidence" value="ECO:0007669"/>
    <property type="project" value="InterPro"/>
</dbReference>
<dbReference type="CDD" id="cd04301">
    <property type="entry name" value="NAT_SF"/>
    <property type="match status" value="1"/>
</dbReference>
<keyword evidence="3" id="KW-1185">Reference proteome</keyword>
<feature type="domain" description="N-acetyltransferase" evidence="1">
    <location>
        <begin position="203"/>
        <end position="366"/>
    </location>
</feature>
<dbReference type="PROSITE" id="PS51186">
    <property type="entry name" value="GNAT"/>
    <property type="match status" value="1"/>
</dbReference>
<reference evidence="2 3" key="1">
    <citation type="journal article" date="2018" name="Biotechnol. Biofuels">
        <title>Integrative visual omics of the white-rot fungus Polyporus brumalis exposes the biotechnological potential of its oxidative enzymes for delignifying raw plant biomass.</title>
        <authorList>
            <person name="Miyauchi S."/>
            <person name="Rancon A."/>
            <person name="Drula E."/>
            <person name="Hage H."/>
            <person name="Chaduli D."/>
            <person name="Favel A."/>
            <person name="Grisel S."/>
            <person name="Henrissat B."/>
            <person name="Herpoel-Gimbert I."/>
            <person name="Ruiz-Duenas F.J."/>
            <person name="Chevret D."/>
            <person name="Hainaut M."/>
            <person name="Lin J."/>
            <person name="Wang M."/>
            <person name="Pangilinan J."/>
            <person name="Lipzen A."/>
            <person name="Lesage-Meessen L."/>
            <person name="Navarro D."/>
            <person name="Riley R."/>
            <person name="Grigoriev I.V."/>
            <person name="Zhou S."/>
            <person name="Raouche S."/>
            <person name="Rosso M.N."/>
        </authorList>
    </citation>
    <scope>NUCLEOTIDE SEQUENCE [LARGE SCALE GENOMIC DNA]</scope>
    <source>
        <strain evidence="2 3">BRFM 1820</strain>
    </source>
</reference>
<dbReference type="InterPro" id="IPR016181">
    <property type="entry name" value="Acyl_CoA_acyltransferase"/>
</dbReference>
<dbReference type="EMBL" id="KZ857457">
    <property type="protein sequence ID" value="RDX43955.1"/>
    <property type="molecule type" value="Genomic_DNA"/>
</dbReference>
<gene>
    <name evidence="2" type="ORF">OH76DRAFT_1560023</name>
</gene>
<evidence type="ECO:0000313" key="3">
    <source>
        <dbReference type="Proteomes" id="UP000256964"/>
    </source>
</evidence>
<dbReference type="Pfam" id="PF13508">
    <property type="entry name" value="Acetyltransf_7"/>
    <property type="match status" value="1"/>
</dbReference>
<dbReference type="Gene3D" id="3.40.630.30">
    <property type="match status" value="1"/>
</dbReference>